<dbReference type="AlphaFoldDB" id="A0ABD2PTB0"/>
<protein>
    <submittedName>
        <fullName evidence="1">Uncharacterized protein</fullName>
    </submittedName>
</protein>
<dbReference type="InterPro" id="IPR035892">
    <property type="entry name" value="C2_domain_sf"/>
</dbReference>
<gene>
    <name evidence="1" type="ORF">Ciccas_011439</name>
</gene>
<name>A0ABD2PTB0_9PLAT</name>
<comment type="caution">
    <text evidence="1">The sequence shown here is derived from an EMBL/GenBank/DDBJ whole genome shotgun (WGS) entry which is preliminary data.</text>
</comment>
<reference evidence="1 2" key="1">
    <citation type="submission" date="2024-11" db="EMBL/GenBank/DDBJ databases">
        <title>Adaptive evolution of stress response genes in parasites aligns with host niche diversity.</title>
        <authorList>
            <person name="Hahn C."/>
            <person name="Resl P."/>
        </authorList>
    </citation>
    <scope>NUCLEOTIDE SEQUENCE [LARGE SCALE GENOMIC DNA]</scope>
    <source>
        <strain evidence="1">EGGRZ-B1_66</strain>
        <tissue evidence="1">Body</tissue>
    </source>
</reference>
<evidence type="ECO:0000313" key="1">
    <source>
        <dbReference type="EMBL" id="KAL3310002.1"/>
    </source>
</evidence>
<dbReference type="SUPFAM" id="SSF49562">
    <property type="entry name" value="C2 domain (Calcium/lipid-binding domain, CaLB)"/>
    <property type="match status" value="1"/>
</dbReference>
<dbReference type="Gene3D" id="2.60.40.150">
    <property type="entry name" value="C2 domain"/>
    <property type="match status" value="1"/>
</dbReference>
<organism evidence="1 2">
    <name type="scientific">Cichlidogyrus casuarinus</name>
    <dbReference type="NCBI Taxonomy" id="1844966"/>
    <lineage>
        <taxon>Eukaryota</taxon>
        <taxon>Metazoa</taxon>
        <taxon>Spiralia</taxon>
        <taxon>Lophotrochozoa</taxon>
        <taxon>Platyhelminthes</taxon>
        <taxon>Monogenea</taxon>
        <taxon>Monopisthocotylea</taxon>
        <taxon>Dactylogyridea</taxon>
        <taxon>Ancyrocephalidae</taxon>
        <taxon>Cichlidogyrus</taxon>
    </lineage>
</organism>
<sequence length="283" mass="32125">MGQEASTSSSEDSFDDKIEAGCLGECFFQCDNYFWAGDAEAHITESEAGRAALNRLELELKAENETKRKKEHPKGAFLTMGENDGLGKLNFSLSYEIKHEILRVHVKEAKHLIGVATTSQKLDLGLRVYLEKIKTDMDKARERVMHSLDPKTANFLNIPPAPTHSSAHRRGLFHSKSKKHLLRESTQEEVANACANRISEPMYGMRIDNTDKPKWNDVFVFRGIKNSQLPFLEAVIEIQDFARKAAIKRPENGFFILGEVRYPCKKIYKRLIATGGYFFVLIN</sequence>
<keyword evidence="2" id="KW-1185">Reference proteome</keyword>
<proteinExistence type="predicted"/>
<evidence type="ECO:0000313" key="2">
    <source>
        <dbReference type="Proteomes" id="UP001626550"/>
    </source>
</evidence>
<accession>A0ABD2PTB0</accession>
<dbReference type="EMBL" id="JBJKFK010003340">
    <property type="protein sequence ID" value="KAL3310002.1"/>
    <property type="molecule type" value="Genomic_DNA"/>
</dbReference>
<dbReference type="Proteomes" id="UP001626550">
    <property type="component" value="Unassembled WGS sequence"/>
</dbReference>